<dbReference type="NCBIfam" id="NF042915">
    <property type="entry name" value="MAB_1171c_fam"/>
    <property type="match status" value="1"/>
</dbReference>
<dbReference type="Proteomes" id="UP001500151">
    <property type="component" value="Unassembled WGS sequence"/>
</dbReference>
<keyword evidence="2" id="KW-0472">Membrane</keyword>
<evidence type="ECO:0000313" key="4">
    <source>
        <dbReference type="EMBL" id="GAA2619731.1"/>
    </source>
</evidence>
<feature type="transmembrane region" description="Helical" evidence="2">
    <location>
        <begin position="66"/>
        <end position="84"/>
    </location>
</feature>
<gene>
    <name evidence="4" type="ORF">GCM10010307_02510</name>
</gene>
<feature type="transmembrane region" description="Helical" evidence="2">
    <location>
        <begin position="213"/>
        <end position="235"/>
    </location>
</feature>
<dbReference type="InterPro" id="IPR046675">
    <property type="entry name" value="DUF6545"/>
</dbReference>
<sequence length="408" mass="44228">MTTVVLVLLWTVALWRAPSAVRSSKQRTLWVAFTALTLAMTLRTPAVMHAIDGGTGVNNLSTLLKHYLGITAAAAVLEFVYVIARPHSRTGVRRRVAAVGATLAVLTILFGLVPRRTEAEDFFDRAAGSVPATAYLLVWLAYLGTAMAMATWLFWGSSRHAGAGWLRTGLRLLGAGTAAGVAYALTRAVYLVLRLTEVAGPGSDADASAVTDAMKHAAIGLILVGSSIPALGVAWRAARHWRYLRALRPLWQDLTGAVPEVVLGEELRRRELRMRLHRRVVEIRDAILALQPYLSAAQRDAAEAAVPAARRDLAEACWIETARHAKLAGRAPDDAVQRWDTDSAGDDAALDLEAEAQWLRRIQAARAGDTVRDFVRAHSASEHSASEHSASERSAHDRDLASQQKAPR</sequence>
<dbReference type="Pfam" id="PF20182">
    <property type="entry name" value="DUF6545"/>
    <property type="match status" value="1"/>
</dbReference>
<feature type="domain" description="DUF6545" evidence="3">
    <location>
        <begin position="237"/>
        <end position="365"/>
    </location>
</feature>
<proteinExistence type="predicted"/>
<protein>
    <recommendedName>
        <fullName evidence="3">DUF6545 domain-containing protein</fullName>
    </recommendedName>
</protein>
<feature type="transmembrane region" description="Helical" evidence="2">
    <location>
        <begin position="168"/>
        <end position="193"/>
    </location>
</feature>
<keyword evidence="2" id="KW-0812">Transmembrane</keyword>
<keyword evidence="5" id="KW-1185">Reference proteome</keyword>
<feature type="transmembrane region" description="Helical" evidence="2">
    <location>
        <begin position="96"/>
        <end position="114"/>
    </location>
</feature>
<evidence type="ECO:0000313" key="5">
    <source>
        <dbReference type="Proteomes" id="UP001500151"/>
    </source>
</evidence>
<dbReference type="EMBL" id="BAAASJ010000002">
    <property type="protein sequence ID" value="GAA2619731.1"/>
    <property type="molecule type" value="Genomic_DNA"/>
</dbReference>
<evidence type="ECO:0000259" key="3">
    <source>
        <dbReference type="Pfam" id="PF20182"/>
    </source>
</evidence>
<comment type="caution">
    <text evidence="4">The sequence shown here is derived from an EMBL/GenBank/DDBJ whole genome shotgun (WGS) entry which is preliminary data.</text>
</comment>
<feature type="compositionally biased region" description="Basic and acidic residues" evidence="1">
    <location>
        <begin position="375"/>
        <end position="400"/>
    </location>
</feature>
<evidence type="ECO:0000256" key="2">
    <source>
        <dbReference type="SAM" id="Phobius"/>
    </source>
</evidence>
<organism evidence="4 5">
    <name type="scientific">Streptomyces vastus</name>
    <dbReference type="NCBI Taxonomy" id="285451"/>
    <lineage>
        <taxon>Bacteria</taxon>
        <taxon>Bacillati</taxon>
        <taxon>Actinomycetota</taxon>
        <taxon>Actinomycetes</taxon>
        <taxon>Kitasatosporales</taxon>
        <taxon>Streptomycetaceae</taxon>
        <taxon>Streptomyces</taxon>
    </lineage>
</organism>
<feature type="region of interest" description="Disordered" evidence="1">
    <location>
        <begin position="375"/>
        <end position="408"/>
    </location>
</feature>
<keyword evidence="2" id="KW-1133">Transmembrane helix</keyword>
<accession>A0ABP6CLY1</accession>
<reference evidence="5" key="1">
    <citation type="journal article" date="2019" name="Int. J. Syst. Evol. Microbiol.">
        <title>The Global Catalogue of Microorganisms (GCM) 10K type strain sequencing project: providing services to taxonomists for standard genome sequencing and annotation.</title>
        <authorList>
            <consortium name="The Broad Institute Genomics Platform"/>
            <consortium name="The Broad Institute Genome Sequencing Center for Infectious Disease"/>
            <person name="Wu L."/>
            <person name="Ma J."/>
        </authorList>
    </citation>
    <scope>NUCLEOTIDE SEQUENCE [LARGE SCALE GENOMIC DNA]</scope>
    <source>
        <strain evidence="5">JCM 4524</strain>
    </source>
</reference>
<feature type="transmembrane region" description="Helical" evidence="2">
    <location>
        <begin position="134"/>
        <end position="156"/>
    </location>
</feature>
<name>A0ABP6CLY1_9ACTN</name>
<dbReference type="RefSeq" id="WP_344386854.1">
    <property type="nucleotide sequence ID" value="NZ_BAAASJ010000002.1"/>
</dbReference>
<evidence type="ECO:0000256" key="1">
    <source>
        <dbReference type="SAM" id="MobiDB-lite"/>
    </source>
</evidence>
<dbReference type="InterPro" id="IPR050039">
    <property type="entry name" value="MAB_1171c-like"/>
</dbReference>